<keyword evidence="1" id="KW-1133">Transmembrane helix</keyword>
<dbReference type="OrthoDB" id="982867at2"/>
<evidence type="ECO:0000313" key="2">
    <source>
        <dbReference type="EMBL" id="KOF02230.1"/>
    </source>
</evidence>
<sequence>MASGLGFILDANNRMMNNRALLNRGGSFNIQSANKFIQPSGRKYTFKKLSTIVSKKIRTQIQQEQLEERKRTLLLITASTAVSLLLFWGVYEFLNFIF</sequence>
<gene>
    <name evidence="2" type="ORF">OB69_13440</name>
</gene>
<accession>A0A0L8AJ92</accession>
<dbReference type="AlphaFoldDB" id="A0A0L8AJ92"/>
<organism evidence="2 3">
    <name type="scientific">Roseivirga seohaensis subsp. aquiponti</name>
    <dbReference type="NCBI Taxonomy" id="1566026"/>
    <lineage>
        <taxon>Bacteria</taxon>
        <taxon>Pseudomonadati</taxon>
        <taxon>Bacteroidota</taxon>
        <taxon>Cytophagia</taxon>
        <taxon>Cytophagales</taxon>
        <taxon>Roseivirgaceae</taxon>
        <taxon>Roseivirga</taxon>
    </lineage>
</organism>
<dbReference type="RefSeq" id="WP_053224254.1">
    <property type="nucleotide sequence ID" value="NZ_JSVA01000015.1"/>
</dbReference>
<comment type="caution">
    <text evidence="2">The sequence shown here is derived from an EMBL/GenBank/DDBJ whole genome shotgun (WGS) entry which is preliminary data.</text>
</comment>
<keyword evidence="1" id="KW-0812">Transmembrane</keyword>
<protein>
    <submittedName>
        <fullName evidence="2">Uncharacterized protein</fullName>
    </submittedName>
</protein>
<dbReference type="PATRIC" id="fig|1566026.4.peg.991"/>
<evidence type="ECO:0000313" key="3">
    <source>
        <dbReference type="Proteomes" id="UP000036908"/>
    </source>
</evidence>
<dbReference type="Proteomes" id="UP000036908">
    <property type="component" value="Unassembled WGS sequence"/>
</dbReference>
<proteinExistence type="predicted"/>
<feature type="transmembrane region" description="Helical" evidence="1">
    <location>
        <begin position="72"/>
        <end position="91"/>
    </location>
</feature>
<evidence type="ECO:0000256" key="1">
    <source>
        <dbReference type="SAM" id="Phobius"/>
    </source>
</evidence>
<keyword evidence="1" id="KW-0472">Membrane</keyword>
<keyword evidence="3" id="KW-1185">Reference proteome</keyword>
<name>A0A0L8AJ92_9BACT</name>
<reference evidence="3" key="1">
    <citation type="submission" date="2014-11" db="EMBL/GenBank/DDBJ databases">
        <title>Genome sequencing of Roseivirga sp. D-25.</title>
        <authorList>
            <person name="Selvaratnam C."/>
            <person name="Thevarajoo S."/>
            <person name="Goh K.M."/>
            <person name="Eee R."/>
            <person name="Chan K.-G."/>
            <person name="Chong C.S."/>
        </authorList>
    </citation>
    <scope>NUCLEOTIDE SEQUENCE [LARGE SCALE GENOMIC DNA]</scope>
    <source>
        <strain evidence="3">D-25</strain>
    </source>
</reference>
<dbReference type="EMBL" id="JSVA01000015">
    <property type="protein sequence ID" value="KOF02230.1"/>
    <property type="molecule type" value="Genomic_DNA"/>
</dbReference>